<gene>
    <name evidence="1" type="ORF">N3K66_006115</name>
</gene>
<protein>
    <submittedName>
        <fullName evidence="1">Uncharacterized protein</fullName>
    </submittedName>
</protein>
<comment type="caution">
    <text evidence="1">The sequence shown here is derived from an EMBL/GenBank/DDBJ whole genome shotgun (WGS) entry which is preliminary data.</text>
</comment>
<sequence>MEAVTANSIQEKQNHVPENDSESEGDLLLPTLKKARSRRRTEGKHHGWLWKACVLVAGLWLMLSTAINFVLCVRLMTLESHNGLSPYLNLEYRQGDTMWWNTEFSNTSASEAQLDELWDTAIPWESGIIALTNEEAESMGLPDSQPWPWDGDAKKIYIVNAHHLLHCVRNIYISIQQYRRNQTQTISHAHILHCLDSLRADTVCSADDTPRYVPLNSDDRGFRPGDGQPRTCRDWAAVEAFVASHDPCYRYLEPGNEELNNLERFKFCPPDSEYLPVIRGYFGYGDDWVPAPQEGPRELDW</sequence>
<accession>A0ACC0UZT1</accession>
<keyword evidence="2" id="KW-1185">Reference proteome</keyword>
<dbReference type="EMBL" id="CM047944">
    <property type="protein sequence ID" value="KAI9899654.1"/>
    <property type="molecule type" value="Genomic_DNA"/>
</dbReference>
<dbReference type="Proteomes" id="UP001163324">
    <property type="component" value="Chromosome 5"/>
</dbReference>
<reference evidence="1" key="1">
    <citation type="submission" date="2022-10" db="EMBL/GenBank/DDBJ databases">
        <title>Complete Genome of Trichothecium roseum strain YXFP-22015, a Plant Pathogen Isolated from Citrus.</title>
        <authorList>
            <person name="Wang Y."/>
            <person name="Zhu L."/>
        </authorList>
    </citation>
    <scope>NUCLEOTIDE SEQUENCE</scope>
    <source>
        <strain evidence="1">YXFP-22015</strain>
    </source>
</reference>
<name>A0ACC0UZT1_9HYPO</name>
<evidence type="ECO:0000313" key="1">
    <source>
        <dbReference type="EMBL" id="KAI9899654.1"/>
    </source>
</evidence>
<organism evidence="1 2">
    <name type="scientific">Trichothecium roseum</name>
    <dbReference type="NCBI Taxonomy" id="47278"/>
    <lineage>
        <taxon>Eukaryota</taxon>
        <taxon>Fungi</taxon>
        <taxon>Dikarya</taxon>
        <taxon>Ascomycota</taxon>
        <taxon>Pezizomycotina</taxon>
        <taxon>Sordariomycetes</taxon>
        <taxon>Hypocreomycetidae</taxon>
        <taxon>Hypocreales</taxon>
        <taxon>Hypocreales incertae sedis</taxon>
        <taxon>Trichothecium</taxon>
    </lineage>
</organism>
<proteinExistence type="predicted"/>
<evidence type="ECO:0000313" key="2">
    <source>
        <dbReference type="Proteomes" id="UP001163324"/>
    </source>
</evidence>